<keyword evidence="5" id="KW-0190">Covalent protein-DNA linkage</keyword>
<protein>
    <submittedName>
        <fullName evidence="9">Predicted protein</fullName>
    </submittedName>
</protein>
<dbReference type="EMBL" id="GL985071">
    <property type="protein sequence ID" value="EGR46699.1"/>
    <property type="molecule type" value="Genomic_DNA"/>
</dbReference>
<dbReference type="eggNOG" id="KOG2618">
    <property type="taxonomic scope" value="Eukaryota"/>
</dbReference>
<dbReference type="RefSeq" id="XP_006967187.1">
    <property type="nucleotide sequence ID" value="XM_006967125.1"/>
</dbReference>
<dbReference type="GeneID" id="18487328"/>
<evidence type="ECO:0000256" key="8">
    <source>
        <dbReference type="SAM" id="MobiDB-lite"/>
    </source>
</evidence>
<keyword evidence="6" id="KW-0238">DNA-binding</keyword>
<evidence type="ECO:0000313" key="9">
    <source>
        <dbReference type="EMBL" id="EGR46699.1"/>
    </source>
</evidence>
<accession>G0RPU5</accession>
<keyword evidence="3" id="KW-0227">DNA damage</keyword>
<dbReference type="SUPFAM" id="SSF143081">
    <property type="entry name" value="BB1717-like"/>
    <property type="match status" value="1"/>
</dbReference>
<gene>
    <name evidence="9" type="ORF">TRIREDRAFT_65595</name>
</gene>
<dbReference type="HOGENOM" id="CLU_035990_0_3_1"/>
<dbReference type="InterPro" id="IPR036590">
    <property type="entry name" value="SRAP-like"/>
</dbReference>
<dbReference type="GO" id="GO:0106300">
    <property type="term" value="P:protein-DNA covalent cross-linking repair"/>
    <property type="evidence" value="ECO:0007669"/>
    <property type="project" value="InterPro"/>
</dbReference>
<keyword evidence="2" id="KW-0645">Protease</keyword>
<feature type="non-terminal residue" evidence="9">
    <location>
        <position position="269"/>
    </location>
</feature>
<dbReference type="GO" id="GO:0006508">
    <property type="term" value="P:proteolysis"/>
    <property type="evidence" value="ECO:0007669"/>
    <property type="project" value="UniProtKB-KW"/>
</dbReference>
<dbReference type="PANTHER" id="PTHR13604">
    <property type="entry name" value="DC12-RELATED"/>
    <property type="match status" value="1"/>
</dbReference>
<evidence type="ECO:0000256" key="7">
    <source>
        <dbReference type="ARBA" id="ARBA00023239"/>
    </source>
</evidence>
<comment type="similarity">
    <text evidence="1">Belongs to the SOS response-associated peptidase family.</text>
</comment>
<reference evidence="9 10" key="1">
    <citation type="journal article" date="2008" name="Nat. Biotechnol.">
        <title>Genome sequencing and analysis of the biomass-degrading fungus Trichoderma reesei (syn. Hypocrea jecorina).</title>
        <authorList>
            <person name="Martinez D."/>
            <person name="Berka R.M."/>
            <person name="Henrissat B."/>
            <person name="Saloheimo M."/>
            <person name="Arvas M."/>
            <person name="Baker S.E."/>
            <person name="Chapman J."/>
            <person name="Chertkov O."/>
            <person name="Coutinho P.M."/>
            <person name="Cullen D."/>
            <person name="Danchin E.G."/>
            <person name="Grigoriev I.V."/>
            <person name="Harris P."/>
            <person name="Jackson M."/>
            <person name="Kubicek C.P."/>
            <person name="Han C.S."/>
            <person name="Ho I."/>
            <person name="Larrondo L.F."/>
            <person name="de Leon A.L."/>
            <person name="Magnuson J.K."/>
            <person name="Merino S."/>
            <person name="Misra M."/>
            <person name="Nelson B."/>
            <person name="Putnam N."/>
            <person name="Robbertse B."/>
            <person name="Salamov A.A."/>
            <person name="Schmoll M."/>
            <person name="Terry A."/>
            <person name="Thayer N."/>
            <person name="Westerholm-Parvinen A."/>
            <person name="Schoch C.L."/>
            <person name="Yao J."/>
            <person name="Barabote R."/>
            <person name="Nelson M.A."/>
            <person name="Detter C."/>
            <person name="Bruce D."/>
            <person name="Kuske C.R."/>
            <person name="Xie G."/>
            <person name="Richardson P."/>
            <person name="Rokhsar D.S."/>
            <person name="Lucas S.M."/>
            <person name="Rubin E.M."/>
            <person name="Dunn-Coleman N."/>
            <person name="Ward M."/>
            <person name="Brettin T.S."/>
        </authorList>
    </citation>
    <scope>NUCLEOTIDE SEQUENCE [LARGE SCALE GENOMIC DNA]</scope>
    <source>
        <strain evidence="9 10">QM6a</strain>
    </source>
</reference>
<evidence type="ECO:0000313" key="10">
    <source>
        <dbReference type="Proteomes" id="UP000008984"/>
    </source>
</evidence>
<organism evidence="10">
    <name type="scientific">Hypocrea jecorina (strain QM6a)</name>
    <name type="common">Trichoderma reesei</name>
    <dbReference type="NCBI Taxonomy" id="431241"/>
    <lineage>
        <taxon>Eukaryota</taxon>
        <taxon>Fungi</taxon>
        <taxon>Dikarya</taxon>
        <taxon>Ascomycota</taxon>
        <taxon>Pezizomycotina</taxon>
        <taxon>Sordariomycetes</taxon>
        <taxon>Hypocreomycetidae</taxon>
        <taxon>Hypocreales</taxon>
        <taxon>Hypocreaceae</taxon>
        <taxon>Trichoderma</taxon>
    </lineage>
</organism>
<evidence type="ECO:0000256" key="4">
    <source>
        <dbReference type="ARBA" id="ARBA00022801"/>
    </source>
</evidence>
<keyword evidence="4" id="KW-0378">Hydrolase</keyword>
<dbReference type="KEGG" id="tre:TRIREDRAFT_65595"/>
<dbReference type="AlphaFoldDB" id="G0RPU5"/>
<dbReference type="Gene3D" id="3.90.1680.10">
    <property type="entry name" value="SOS response associated peptidase-like"/>
    <property type="match status" value="1"/>
</dbReference>
<feature type="compositionally biased region" description="Acidic residues" evidence="8">
    <location>
        <begin position="1"/>
        <end position="17"/>
    </location>
</feature>
<name>G0RPU5_HYPJQ</name>
<proteinExistence type="inferred from homology"/>
<dbReference type="GO" id="GO:0008233">
    <property type="term" value="F:peptidase activity"/>
    <property type="evidence" value="ECO:0007669"/>
    <property type="project" value="UniProtKB-KW"/>
</dbReference>
<dbReference type="GO" id="GO:0016829">
    <property type="term" value="F:lyase activity"/>
    <property type="evidence" value="ECO:0007669"/>
    <property type="project" value="UniProtKB-KW"/>
</dbReference>
<dbReference type="OrthoDB" id="2111841at2759"/>
<dbReference type="VEuPathDB" id="FungiDB:TRIREDRAFT_65595"/>
<evidence type="ECO:0000256" key="5">
    <source>
        <dbReference type="ARBA" id="ARBA00023124"/>
    </source>
</evidence>
<sequence>MLEDDGIQITDSPDDQGPEAPYQTYNFSPGSNGIVCVADTFDQGAGLCCHGLQNADKGSSVDDRSGAEELGIGATKYRLRTMKWGITPSWSKKKGASVPKAINCRDDSLRTHGGMWQGMKNRKRCVVVAQGFFEWLNVSTKEKIPHFVKRKDGRLMCFAGLWDSIGNEDTGDKTYTYAIITTNSNKQLRFLHHRMPVILDTGSKELQEWLHPSRRRWTDDLQSLLKPYRGDLDIYPVSKDVGKVGRSSPSFIKPLNDKGREHDIARFFS</sequence>
<evidence type="ECO:0000256" key="6">
    <source>
        <dbReference type="ARBA" id="ARBA00023125"/>
    </source>
</evidence>
<dbReference type="PANTHER" id="PTHR13604:SF0">
    <property type="entry name" value="ABASIC SITE PROCESSING PROTEIN HMCES"/>
    <property type="match status" value="1"/>
</dbReference>
<evidence type="ECO:0000256" key="3">
    <source>
        <dbReference type="ARBA" id="ARBA00022763"/>
    </source>
</evidence>
<keyword evidence="7" id="KW-0456">Lyase</keyword>
<dbReference type="Proteomes" id="UP000008984">
    <property type="component" value="Unassembled WGS sequence"/>
</dbReference>
<evidence type="ECO:0000256" key="2">
    <source>
        <dbReference type="ARBA" id="ARBA00022670"/>
    </source>
</evidence>
<dbReference type="STRING" id="431241.G0RPU5"/>
<evidence type="ECO:0000256" key="1">
    <source>
        <dbReference type="ARBA" id="ARBA00008136"/>
    </source>
</evidence>
<dbReference type="InterPro" id="IPR003738">
    <property type="entry name" value="SRAP"/>
</dbReference>
<dbReference type="GO" id="GO:0003697">
    <property type="term" value="F:single-stranded DNA binding"/>
    <property type="evidence" value="ECO:0007669"/>
    <property type="project" value="InterPro"/>
</dbReference>
<feature type="region of interest" description="Disordered" evidence="8">
    <location>
        <begin position="1"/>
        <end position="22"/>
    </location>
</feature>
<keyword evidence="10" id="KW-1185">Reference proteome</keyword>
<dbReference type="Pfam" id="PF02586">
    <property type="entry name" value="SRAP"/>
    <property type="match status" value="1"/>
</dbReference>